<evidence type="ECO:0000313" key="8">
    <source>
        <dbReference type="Proteomes" id="UP000646749"/>
    </source>
</evidence>
<protein>
    <recommendedName>
        <fullName evidence="6">Integral membrane bound transporter domain-containing protein</fullName>
    </recommendedName>
</protein>
<sequence>MRAGRDSAAVDGVDLDQSHIVEALAQLRERSQATVRDRWHATRFNLMLAAQAGLAAGLAWALSNDLLRNPDPVFAPIAAIGTIAGSVGQRLRRSVELIIGVAVGIGIGDLLIYVIGSGAWQLGIIVALAIVLTIFLGGGPAVVNQAAATAILITVLTPASPDVELLRVIDALIGGFVALGVIALLLPFNPLRLVDRAAQPALDRLADQLNETAEALATHDAPRAQRALDRLTEIEEYMDGLQEALEGGRETTILSPARWHRRGALSQYFEGAEFINHAVQNSGTLVRRAVTALEDGEPIPSSLSSAVAALADAVRMLRHDLGVGTLPKAARQCALSAVTAAGRAYKDGVGFSGSVVVAQVRTTASDLLRATGIERVEANRLVRWAVGRDVGPGEPAGTAPRSD</sequence>
<keyword evidence="8" id="KW-1185">Reference proteome</keyword>
<proteinExistence type="predicted"/>
<keyword evidence="2 5" id="KW-0812">Transmembrane</keyword>
<name>A0ABQ4EBP2_9ACTN</name>
<feature type="domain" description="Integral membrane bound transporter" evidence="6">
    <location>
        <begin position="59"/>
        <end position="179"/>
    </location>
</feature>
<accession>A0ABQ4EBP2</accession>
<comment type="caution">
    <text evidence="7">The sequence shown here is derived from an EMBL/GenBank/DDBJ whole genome shotgun (WGS) entry which is preliminary data.</text>
</comment>
<feature type="transmembrane region" description="Helical" evidence="5">
    <location>
        <begin position="165"/>
        <end position="186"/>
    </location>
</feature>
<evidence type="ECO:0000259" key="6">
    <source>
        <dbReference type="Pfam" id="PF13515"/>
    </source>
</evidence>
<evidence type="ECO:0000256" key="5">
    <source>
        <dbReference type="SAM" id="Phobius"/>
    </source>
</evidence>
<evidence type="ECO:0000256" key="2">
    <source>
        <dbReference type="ARBA" id="ARBA00022692"/>
    </source>
</evidence>
<feature type="transmembrane region" description="Helical" evidence="5">
    <location>
        <begin position="122"/>
        <end position="153"/>
    </location>
</feature>
<dbReference type="Pfam" id="PF13515">
    <property type="entry name" value="FUSC_2"/>
    <property type="match status" value="1"/>
</dbReference>
<evidence type="ECO:0000256" key="1">
    <source>
        <dbReference type="ARBA" id="ARBA00004141"/>
    </source>
</evidence>
<feature type="transmembrane region" description="Helical" evidence="5">
    <location>
        <begin position="44"/>
        <end position="61"/>
    </location>
</feature>
<dbReference type="RefSeq" id="WP_203870519.1">
    <property type="nucleotide sequence ID" value="NZ_BONW01000042.1"/>
</dbReference>
<evidence type="ECO:0000256" key="4">
    <source>
        <dbReference type="ARBA" id="ARBA00023136"/>
    </source>
</evidence>
<evidence type="ECO:0000256" key="3">
    <source>
        <dbReference type="ARBA" id="ARBA00022989"/>
    </source>
</evidence>
<keyword evidence="4 5" id="KW-0472">Membrane</keyword>
<dbReference type="InterPro" id="IPR049453">
    <property type="entry name" value="Memb_transporter_dom"/>
</dbReference>
<dbReference type="Proteomes" id="UP000646749">
    <property type="component" value="Unassembled WGS sequence"/>
</dbReference>
<comment type="subcellular location">
    <subcellularLocation>
        <location evidence="1">Membrane</location>
        <topology evidence="1">Multi-pass membrane protein</topology>
    </subcellularLocation>
</comment>
<gene>
    <name evidence="7" type="ORF">Pen02_70920</name>
</gene>
<feature type="transmembrane region" description="Helical" evidence="5">
    <location>
        <begin position="98"/>
        <end position="116"/>
    </location>
</feature>
<reference evidence="7 8" key="1">
    <citation type="submission" date="2021-01" db="EMBL/GenBank/DDBJ databases">
        <title>Whole genome shotgun sequence of Plantactinospora endophytica NBRC 110450.</title>
        <authorList>
            <person name="Komaki H."/>
            <person name="Tamura T."/>
        </authorList>
    </citation>
    <scope>NUCLEOTIDE SEQUENCE [LARGE SCALE GENOMIC DNA]</scope>
    <source>
        <strain evidence="7 8">NBRC 110450</strain>
    </source>
</reference>
<evidence type="ECO:0000313" key="7">
    <source>
        <dbReference type="EMBL" id="GIG92156.1"/>
    </source>
</evidence>
<feature type="transmembrane region" description="Helical" evidence="5">
    <location>
        <begin position="73"/>
        <end position="91"/>
    </location>
</feature>
<organism evidence="7 8">
    <name type="scientific">Plantactinospora endophytica</name>
    <dbReference type="NCBI Taxonomy" id="673535"/>
    <lineage>
        <taxon>Bacteria</taxon>
        <taxon>Bacillati</taxon>
        <taxon>Actinomycetota</taxon>
        <taxon>Actinomycetes</taxon>
        <taxon>Micromonosporales</taxon>
        <taxon>Micromonosporaceae</taxon>
        <taxon>Plantactinospora</taxon>
    </lineage>
</organism>
<dbReference type="EMBL" id="BONW01000042">
    <property type="protein sequence ID" value="GIG92156.1"/>
    <property type="molecule type" value="Genomic_DNA"/>
</dbReference>
<keyword evidence="3 5" id="KW-1133">Transmembrane helix</keyword>